<dbReference type="PANTHER" id="PTHR23508:SF10">
    <property type="entry name" value="CARBOXYLIC ACID TRANSPORTER PROTEIN HOMOLOG"/>
    <property type="match status" value="1"/>
</dbReference>
<evidence type="ECO:0000313" key="5">
    <source>
        <dbReference type="EMBL" id="QNQ91488.1"/>
    </source>
</evidence>
<dbReference type="PROSITE" id="PS50850">
    <property type="entry name" value="MFS"/>
    <property type="match status" value="1"/>
</dbReference>
<keyword evidence="4" id="KW-0472">Membrane</keyword>
<accession>A0A7H0SSG3</accession>
<dbReference type="GO" id="GO:0046943">
    <property type="term" value="F:carboxylic acid transmembrane transporter activity"/>
    <property type="evidence" value="ECO:0007669"/>
    <property type="project" value="TreeGrafter"/>
</dbReference>
<dbReference type="EMBL" id="CP046884">
    <property type="protein sequence ID" value="QNQ91488.1"/>
    <property type="molecule type" value="Genomic_DNA"/>
</dbReference>
<dbReference type="RefSeq" id="WP_187975880.1">
    <property type="nucleotide sequence ID" value="NZ_CP046884.1"/>
</dbReference>
<dbReference type="InterPro" id="IPR036259">
    <property type="entry name" value="MFS_trans_sf"/>
</dbReference>
<dbReference type="PROSITE" id="PS00217">
    <property type="entry name" value="SUGAR_TRANSPORT_2"/>
    <property type="match status" value="1"/>
</dbReference>
<evidence type="ECO:0000256" key="3">
    <source>
        <dbReference type="ARBA" id="ARBA00022989"/>
    </source>
</evidence>
<dbReference type="InterPro" id="IPR005829">
    <property type="entry name" value="Sugar_transporter_CS"/>
</dbReference>
<keyword evidence="3" id="KW-1133">Transmembrane helix</keyword>
<sequence length="441" mass="47006">MNLRSKIDHSPMVLRQWLIVLVATFLNALDGFDVLAMAFTANPVSHDFSLNGSQLGLLLSAGLVGMAAGSLILGPLADKYGRRRLLLLSLIINGAGLILSATAQNSLQLGVWRFLTGIGVGGILATITVIISEFTNHRSRGMAISIYTAGYGVGATLGGAGAAKMIPVFGWQSVFFLGFILTIIALVLTWIYIPESLDYLMSLRGSAARQQISTIASKISLDLEDVDFDRDTSGQFSDKRKSILDLFSGGNSRSTLKLWIAFFFVMFGFYFANSWTPKLLVEEGLSEGQGIIGGLALTLGGTFGSLVYGSLTIRFDERILLQIFIVFSGVALFCFISSVSLPPLAFLLGVLVGMLINGCVAGMYTVTPGSYPAMLRSSGVGWGIGVGRIGAILAPMLVGRLLDAGWTPFWLYSLVSAAVLVAAVALFGLHSRLSEDGLEES</sequence>
<dbReference type="AlphaFoldDB" id="A0A7H0SSG3"/>
<dbReference type="PROSITE" id="PS00216">
    <property type="entry name" value="SUGAR_TRANSPORT_1"/>
    <property type="match status" value="1"/>
</dbReference>
<dbReference type="CDD" id="cd17365">
    <property type="entry name" value="MFS_PcaK_like"/>
    <property type="match status" value="1"/>
</dbReference>
<name>A0A7H0SSG3_9CORY</name>
<dbReference type="KEGG" id="cpoy:GP475_09040"/>
<dbReference type="InterPro" id="IPR011701">
    <property type="entry name" value="MFS"/>
</dbReference>
<gene>
    <name evidence="5" type="ORF">GP475_09040</name>
</gene>
<proteinExistence type="predicted"/>
<dbReference type="Proteomes" id="UP000516320">
    <property type="component" value="Chromosome"/>
</dbReference>
<evidence type="ECO:0000256" key="4">
    <source>
        <dbReference type="ARBA" id="ARBA00023136"/>
    </source>
</evidence>
<evidence type="ECO:0000313" key="6">
    <source>
        <dbReference type="Proteomes" id="UP000516320"/>
    </source>
</evidence>
<dbReference type="InterPro" id="IPR020846">
    <property type="entry name" value="MFS_dom"/>
</dbReference>
<organism evidence="5 6">
    <name type="scientific">Corynebacterium poyangense</name>
    <dbReference type="NCBI Taxonomy" id="2684405"/>
    <lineage>
        <taxon>Bacteria</taxon>
        <taxon>Bacillati</taxon>
        <taxon>Actinomycetota</taxon>
        <taxon>Actinomycetes</taxon>
        <taxon>Mycobacteriales</taxon>
        <taxon>Corynebacteriaceae</taxon>
        <taxon>Corynebacterium</taxon>
    </lineage>
</organism>
<keyword evidence="2" id="KW-0812">Transmembrane</keyword>
<comment type="subcellular location">
    <subcellularLocation>
        <location evidence="1">Cell membrane</location>
        <topology evidence="1">Multi-pass membrane protein</topology>
    </subcellularLocation>
</comment>
<dbReference type="Pfam" id="PF07690">
    <property type="entry name" value="MFS_1"/>
    <property type="match status" value="1"/>
</dbReference>
<dbReference type="Gene3D" id="1.20.1250.20">
    <property type="entry name" value="MFS general substrate transporter like domains"/>
    <property type="match status" value="1"/>
</dbReference>
<reference evidence="5 6" key="1">
    <citation type="submission" date="2019-12" db="EMBL/GenBank/DDBJ databases">
        <title>Corynebacterium sp. nov., isolated from feces of the Anser Albifrons in China.</title>
        <authorList>
            <person name="Liu Q."/>
        </authorList>
    </citation>
    <scope>NUCLEOTIDE SEQUENCE [LARGE SCALE GENOMIC DNA]</scope>
    <source>
        <strain evidence="5 6">4H37-19</strain>
    </source>
</reference>
<dbReference type="SUPFAM" id="SSF103473">
    <property type="entry name" value="MFS general substrate transporter"/>
    <property type="match status" value="1"/>
</dbReference>
<protein>
    <submittedName>
        <fullName evidence="5">MFS transporter</fullName>
    </submittedName>
</protein>
<dbReference type="GO" id="GO:0005886">
    <property type="term" value="C:plasma membrane"/>
    <property type="evidence" value="ECO:0007669"/>
    <property type="project" value="UniProtKB-SubCell"/>
</dbReference>
<evidence type="ECO:0000256" key="2">
    <source>
        <dbReference type="ARBA" id="ARBA00022692"/>
    </source>
</evidence>
<dbReference type="PANTHER" id="PTHR23508">
    <property type="entry name" value="CARBOXYLIC ACID TRANSPORTER PROTEIN HOMOLOG"/>
    <property type="match status" value="1"/>
</dbReference>
<keyword evidence="6" id="KW-1185">Reference proteome</keyword>
<evidence type="ECO:0000256" key="1">
    <source>
        <dbReference type="ARBA" id="ARBA00004651"/>
    </source>
</evidence>